<organism evidence="9 10">
    <name type="scientific">Gordonia cholesterolivorans</name>
    <dbReference type="NCBI Taxonomy" id="559625"/>
    <lineage>
        <taxon>Bacteria</taxon>
        <taxon>Bacillati</taxon>
        <taxon>Actinomycetota</taxon>
        <taxon>Actinomycetes</taxon>
        <taxon>Mycobacteriales</taxon>
        <taxon>Gordoniaceae</taxon>
        <taxon>Gordonia</taxon>
    </lineage>
</organism>
<keyword evidence="6 7" id="KW-0472">Membrane</keyword>
<comment type="caution">
    <text evidence="9">The sequence shown here is derived from an EMBL/GenBank/DDBJ whole genome shotgun (WGS) entry which is preliminary data.</text>
</comment>
<name>A0ABN3HF29_9ACTN</name>
<feature type="domain" description="EccD-like transmembrane" evidence="8">
    <location>
        <begin position="126"/>
        <end position="483"/>
    </location>
</feature>
<dbReference type="RefSeq" id="WP_278126547.1">
    <property type="nucleotide sequence ID" value="NZ_BAAARB010000007.1"/>
</dbReference>
<evidence type="ECO:0000256" key="2">
    <source>
        <dbReference type="ARBA" id="ARBA00006162"/>
    </source>
</evidence>
<evidence type="ECO:0000256" key="5">
    <source>
        <dbReference type="ARBA" id="ARBA00022989"/>
    </source>
</evidence>
<dbReference type="NCBIfam" id="TIGR03920">
    <property type="entry name" value="T7SS_EccD"/>
    <property type="match status" value="1"/>
</dbReference>
<dbReference type="InterPro" id="IPR044049">
    <property type="entry name" value="EccD_transm"/>
</dbReference>
<evidence type="ECO:0000256" key="3">
    <source>
        <dbReference type="ARBA" id="ARBA00022475"/>
    </source>
</evidence>
<keyword evidence="5 7" id="KW-1133">Transmembrane helix</keyword>
<evidence type="ECO:0000256" key="1">
    <source>
        <dbReference type="ARBA" id="ARBA00004651"/>
    </source>
</evidence>
<feature type="transmembrane region" description="Helical" evidence="7">
    <location>
        <begin position="396"/>
        <end position="416"/>
    </location>
</feature>
<gene>
    <name evidence="9" type="primary">eccD4</name>
    <name evidence="9" type="ORF">GCM10009855_17350</name>
</gene>
<evidence type="ECO:0000313" key="9">
    <source>
        <dbReference type="EMBL" id="GAA2378248.1"/>
    </source>
</evidence>
<feature type="transmembrane region" description="Helical" evidence="7">
    <location>
        <begin position="233"/>
        <end position="252"/>
    </location>
</feature>
<evidence type="ECO:0000259" key="8">
    <source>
        <dbReference type="Pfam" id="PF19053"/>
    </source>
</evidence>
<dbReference type="EMBL" id="BAAARB010000007">
    <property type="protein sequence ID" value="GAA2378248.1"/>
    <property type="molecule type" value="Genomic_DNA"/>
</dbReference>
<proteinExistence type="inferred from homology"/>
<dbReference type="PIRSF" id="PIRSF017804">
    <property type="entry name" value="Secretion_EccD1"/>
    <property type="match status" value="1"/>
</dbReference>
<dbReference type="InterPro" id="IPR024962">
    <property type="entry name" value="YukD-like"/>
</dbReference>
<keyword evidence="10" id="KW-1185">Reference proteome</keyword>
<evidence type="ECO:0000256" key="6">
    <source>
        <dbReference type="ARBA" id="ARBA00023136"/>
    </source>
</evidence>
<comment type="subcellular location">
    <subcellularLocation>
        <location evidence="1">Cell membrane</location>
        <topology evidence="1">Multi-pass membrane protein</topology>
    </subcellularLocation>
</comment>
<feature type="transmembrane region" description="Helical" evidence="7">
    <location>
        <begin position="178"/>
        <end position="197"/>
    </location>
</feature>
<comment type="similarity">
    <text evidence="2">Belongs to the EccD/Snm4 family.</text>
</comment>
<dbReference type="Pfam" id="PF08817">
    <property type="entry name" value="YukD"/>
    <property type="match status" value="1"/>
</dbReference>
<keyword evidence="4 7" id="KW-0812">Transmembrane</keyword>
<keyword evidence="3" id="KW-1003">Cell membrane</keyword>
<evidence type="ECO:0000313" key="10">
    <source>
        <dbReference type="Proteomes" id="UP001501170"/>
    </source>
</evidence>
<feature type="transmembrane region" description="Helical" evidence="7">
    <location>
        <begin position="258"/>
        <end position="278"/>
    </location>
</feature>
<sequence length="483" mass="47102">MTVLTEPDMIRTSIVGGSTQLDAGLPAGVPIAALMPDLLDALRVRVDDSAEPANWTLARIDGTALAAEHTLAQCGVCDGDLLVIRTAPADAGTVLIDDVADGVAAALQRDRFGWSSDASRMVSYLVFLVAVVGAVPAGRWAAAAGDAPVVLAVSALGAAVSLGAALSGRRLESDPRTSAVLSIAGCVLGAVAASLVVPGAAGGVQLALAGIAALAGAVIGYQGTGRAAAAHTAIAVVGGATAATGLLATVWAPSVRDLAAVVAAAGVGLVLCAPRIAIAAGRLPLPSVPNTAPAAPDGTDPAVVDGVDAVRLSTRDPLGAIADLALGDLDALARRAAVTASILTGALAGAVLVTGVATAAVAAAACGSPVALGYCACIVVALAARGRTHADRLQSALLVGAAGIIGVVAALAAVAGSGPEPVWVFAGTIGWAVGALLLGTVASGRDYSPPAVRAVEIAEYAALTAVIPLLLWVLDVYQAVRTL</sequence>
<feature type="transmembrane region" description="Helical" evidence="7">
    <location>
        <begin position="336"/>
        <end position="356"/>
    </location>
</feature>
<feature type="transmembrane region" description="Helical" evidence="7">
    <location>
        <begin position="454"/>
        <end position="474"/>
    </location>
</feature>
<feature type="transmembrane region" description="Helical" evidence="7">
    <location>
        <begin position="422"/>
        <end position="442"/>
    </location>
</feature>
<protein>
    <submittedName>
        <fullName evidence="9">Type VII secretion system ESX-4 subunit EccD4</fullName>
    </submittedName>
</protein>
<dbReference type="InterPro" id="IPR006707">
    <property type="entry name" value="T7SS_EccD"/>
</dbReference>
<dbReference type="Proteomes" id="UP001501170">
    <property type="component" value="Unassembled WGS sequence"/>
</dbReference>
<feature type="transmembrane region" description="Helical" evidence="7">
    <location>
        <begin position="147"/>
        <end position="166"/>
    </location>
</feature>
<dbReference type="Gene3D" id="3.10.20.90">
    <property type="entry name" value="Phosphatidylinositol 3-kinase Catalytic Subunit, Chain A, domain 1"/>
    <property type="match status" value="1"/>
</dbReference>
<reference evidence="9 10" key="1">
    <citation type="journal article" date="2019" name="Int. J. Syst. Evol. Microbiol.">
        <title>The Global Catalogue of Microorganisms (GCM) 10K type strain sequencing project: providing services to taxonomists for standard genome sequencing and annotation.</title>
        <authorList>
            <consortium name="The Broad Institute Genomics Platform"/>
            <consortium name="The Broad Institute Genome Sequencing Center for Infectious Disease"/>
            <person name="Wu L."/>
            <person name="Ma J."/>
        </authorList>
    </citation>
    <scope>NUCLEOTIDE SEQUENCE [LARGE SCALE GENOMIC DNA]</scope>
    <source>
        <strain evidence="9 10">JCM 16227</strain>
    </source>
</reference>
<feature type="transmembrane region" description="Helical" evidence="7">
    <location>
        <begin position="121"/>
        <end position="141"/>
    </location>
</feature>
<evidence type="ECO:0000256" key="4">
    <source>
        <dbReference type="ARBA" id="ARBA00022692"/>
    </source>
</evidence>
<evidence type="ECO:0000256" key="7">
    <source>
        <dbReference type="SAM" id="Phobius"/>
    </source>
</evidence>
<feature type="transmembrane region" description="Helical" evidence="7">
    <location>
        <begin position="203"/>
        <end position="221"/>
    </location>
</feature>
<feature type="transmembrane region" description="Helical" evidence="7">
    <location>
        <begin position="362"/>
        <end position="384"/>
    </location>
</feature>
<dbReference type="Pfam" id="PF19053">
    <property type="entry name" value="EccD"/>
    <property type="match status" value="1"/>
</dbReference>
<accession>A0ABN3HF29</accession>